<protein>
    <submittedName>
        <fullName evidence="1">Uncharacterized protein</fullName>
    </submittedName>
</protein>
<organism evidence="1 2">
    <name type="scientific">Nocardioides aromaticivorans</name>
    <dbReference type="NCBI Taxonomy" id="200618"/>
    <lineage>
        <taxon>Bacteria</taxon>
        <taxon>Bacillati</taxon>
        <taxon>Actinomycetota</taxon>
        <taxon>Actinomycetes</taxon>
        <taxon>Propionibacteriales</taxon>
        <taxon>Nocardioidaceae</taxon>
        <taxon>Nocardioides</taxon>
    </lineage>
</organism>
<sequence>MPWDPDEQDRLEELEPLHYDVPPHLHGELWNWIRGVIEPERSYGINEMLKIFNVLRKTPPPTSNSSLGVRAGQYRQWFANYCITPDGMLNTIRAILKHLPYDHRAKTLEEILVRGKSGYAVRMDRRGLEFRVHPSAREQVELAISASPEGASKLLTKAWNAAYGMDPRPDDAWSDAFKATEAILRPIISPEDGDAKLGKMIGDYDAKPEKWGSCITESRPTFNPDRHTELDGRETVMQLARAICYGQKDRHAAGESANSLEEARAAVTMAVAIAMLCDSGALRRVA</sequence>
<accession>A0A7Y9ZIT1</accession>
<dbReference type="AlphaFoldDB" id="A0A7Y9ZIT1"/>
<evidence type="ECO:0000313" key="1">
    <source>
        <dbReference type="EMBL" id="NYI46299.1"/>
    </source>
</evidence>
<name>A0A7Y9ZIT1_9ACTN</name>
<proteinExistence type="predicted"/>
<dbReference type="RefSeq" id="WP_179650132.1">
    <property type="nucleotide sequence ID" value="NZ_JACBZM010000001.1"/>
</dbReference>
<dbReference type="EMBL" id="JACBZM010000001">
    <property type="protein sequence ID" value="NYI46299.1"/>
    <property type="molecule type" value="Genomic_DNA"/>
</dbReference>
<evidence type="ECO:0000313" key="2">
    <source>
        <dbReference type="Proteomes" id="UP000562045"/>
    </source>
</evidence>
<dbReference type="Proteomes" id="UP000562045">
    <property type="component" value="Unassembled WGS sequence"/>
</dbReference>
<gene>
    <name evidence="1" type="ORF">BJ993_003379</name>
</gene>
<reference evidence="1 2" key="1">
    <citation type="submission" date="2020-07" db="EMBL/GenBank/DDBJ databases">
        <title>Sequencing the genomes of 1000 actinobacteria strains.</title>
        <authorList>
            <person name="Klenk H.-P."/>
        </authorList>
    </citation>
    <scope>NUCLEOTIDE SEQUENCE [LARGE SCALE GENOMIC DNA]</scope>
    <source>
        <strain evidence="1 2">DSM 15131</strain>
    </source>
</reference>
<comment type="caution">
    <text evidence="1">The sequence shown here is derived from an EMBL/GenBank/DDBJ whole genome shotgun (WGS) entry which is preliminary data.</text>
</comment>